<name>A0AAE1ECJ7_9GAST</name>
<dbReference type="Proteomes" id="UP001283361">
    <property type="component" value="Unassembled WGS sequence"/>
</dbReference>
<dbReference type="AlphaFoldDB" id="A0AAE1ECJ7"/>
<gene>
    <name evidence="1" type="ORF">RRG08_033904</name>
</gene>
<accession>A0AAE1ECJ7</accession>
<evidence type="ECO:0000313" key="1">
    <source>
        <dbReference type="EMBL" id="KAK3801720.1"/>
    </source>
</evidence>
<organism evidence="1 2">
    <name type="scientific">Elysia crispata</name>
    <name type="common">lettuce slug</name>
    <dbReference type="NCBI Taxonomy" id="231223"/>
    <lineage>
        <taxon>Eukaryota</taxon>
        <taxon>Metazoa</taxon>
        <taxon>Spiralia</taxon>
        <taxon>Lophotrochozoa</taxon>
        <taxon>Mollusca</taxon>
        <taxon>Gastropoda</taxon>
        <taxon>Heterobranchia</taxon>
        <taxon>Euthyneura</taxon>
        <taxon>Panpulmonata</taxon>
        <taxon>Sacoglossa</taxon>
        <taxon>Placobranchoidea</taxon>
        <taxon>Plakobranchidae</taxon>
        <taxon>Elysia</taxon>
    </lineage>
</organism>
<comment type="caution">
    <text evidence="1">The sequence shown here is derived from an EMBL/GenBank/DDBJ whole genome shotgun (WGS) entry which is preliminary data.</text>
</comment>
<protein>
    <submittedName>
        <fullName evidence="1">Uncharacterized protein</fullName>
    </submittedName>
</protein>
<proteinExistence type="predicted"/>
<dbReference type="EMBL" id="JAWDGP010000286">
    <property type="protein sequence ID" value="KAK3801720.1"/>
    <property type="molecule type" value="Genomic_DNA"/>
</dbReference>
<evidence type="ECO:0000313" key="2">
    <source>
        <dbReference type="Proteomes" id="UP001283361"/>
    </source>
</evidence>
<sequence>MLSPLHLQTQGGEFFLPQGVARENSRECARPASRGWSLEHKGHRVSDTPDKDHINIMYTNWSGGKAVKIRSGTSLGRR</sequence>
<reference evidence="1" key="1">
    <citation type="journal article" date="2023" name="G3 (Bethesda)">
        <title>A reference genome for the long-term kleptoplast-retaining sea slug Elysia crispata morphotype clarki.</title>
        <authorList>
            <person name="Eastman K.E."/>
            <person name="Pendleton A.L."/>
            <person name="Shaikh M.A."/>
            <person name="Suttiyut T."/>
            <person name="Ogas R."/>
            <person name="Tomko P."/>
            <person name="Gavelis G."/>
            <person name="Widhalm J.R."/>
            <person name="Wisecaver J.H."/>
        </authorList>
    </citation>
    <scope>NUCLEOTIDE SEQUENCE</scope>
    <source>
        <strain evidence="1">ECLA1</strain>
    </source>
</reference>
<keyword evidence="2" id="KW-1185">Reference proteome</keyword>